<proteinExistence type="predicted"/>
<dbReference type="EMBL" id="BQNB010015149">
    <property type="protein sequence ID" value="GJT36560.1"/>
    <property type="molecule type" value="Genomic_DNA"/>
</dbReference>
<evidence type="ECO:0000313" key="2">
    <source>
        <dbReference type="Proteomes" id="UP001151760"/>
    </source>
</evidence>
<comment type="caution">
    <text evidence="1">The sequence shown here is derived from an EMBL/GenBank/DDBJ whole genome shotgun (WGS) entry which is preliminary data.</text>
</comment>
<keyword evidence="2" id="KW-1185">Reference proteome</keyword>
<reference evidence="1" key="1">
    <citation type="journal article" date="2022" name="Int. J. Mol. Sci.">
        <title>Draft Genome of Tanacetum Coccineum: Genomic Comparison of Closely Related Tanacetum-Family Plants.</title>
        <authorList>
            <person name="Yamashiro T."/>
            <person name="Shiraishi A."/>
            <person name="Nakayama K."/>
            <person name="Satake H."/>
        </authorList>
    </citation>
    <scope>NUCLEOTIDE SEQUENCE</scope>
</reference>
<name>A0ABQ5DBB7_9ASTR</name>
<protein>
    <submittedName>
        <fullName evidence="1">Uncharacterized protein</fullName>
    </submittedName>
</protein>
<dbReference type="Proteomes" id="UP001151760">
    <property type="component" value="Unassembled WGS sequence"/>
</dbReference>
<evidence type="ECO:0000313" key="1">
    <source>
        <dbReference type="EMBL" id="GJT36560.1"/>
    </source>
</evidence>
<organism evidence="1 2">
    <name type="scientific">Tanacetum coccineum</name>
    <dbReference type="NCBI Taxonomy" id="301880"/>
    <lineage>
        <taxon>Eukaryota</taxon>
        <taxon>Viridiplantae</taxon>
        <taxon>Streptophyta</taxon>
        <taxon>Embryophyta</taxon>
        <taxon>Tracheophyta</taxon>
        <taxon>Spermatophyta</taxon>
        <taxon>Magnoliopsida</taxon>
        <taxon>eudicotyledons</taxon>
        <taxon>Gunneridae</taxon>
        <taxon>Pentapetalae</taxon>
        <taxon>asterids</taxon>
        <taxon>campanulids</taxon>
        <taxon>Asterales</taxon>
        <taxon>Asteraceae</taxon>
        <taxon>Asteroideae</taxon>
        <taxon>Anthemideae</taxon>
        <taxon>Anthemidinae</taxon>
        <taxon>Tanacetum</taxon>
    </lineage>
</organism>
<sequence length="194" mass="21443">MYVNKTLWLAYTSSMPPILLLPLSMACDDSDGYVTIAMAKGEIYVECDSVVVCELLLGFRPWHLKSNYWYTFVCDCVGWCRCDEAGLAMMSLLVGRNKDKAICILAWQLTKVAAMAYVVFGHPVLDPGFNMSSAVVAAQTENMSPPTTAASCIVRLPDDSGFVALHVAARKKIAEQLFREAMEDEMNYCDILSA</sequence>
<accession>A0ABQ5DBB7</accession>
<gene>
    <name evidence="1" type="ORF">Tco_0926979</name>
</gene>
<dbReference type="PROSITE" id="PS51257">
    <property type="entry name" value="PROKAR_LIPOPROTEIN"/>
    <property type="match status" value="1"/>
</dbReference>
<reference evidence="1" key="2">
    <citation type="submission" date="2022-01" db="EMBL/GenBank/DDBJ databases">
        <authorList>
            <person name="Yamashiro T."/>
            <person name="Shiraishi A."/>
            <person name="Satake H."/>
            <person name="Nakayama K."/>
        </authorList>
    </citation>
    <scope>NUCLEOTIDE SEQUENCE</scope>
</reference>